<evidence type="ECO:0000313" key="2">
    <source>
        <dbReference type="EMBL" id="NUY99069.1"/>
    </source>
</evidence>
<evidence type="ECO:0000256" key="1">
    <source>
        <dbReference type="SAM" id="Phobius"/>
    </source>
</evidence>
<name>A0A7Y6NID2_9GAMM</name>
<sequence>MNELIEAIQMLFVLYLFYITGIFTKSERRRFVRSCFTKRENIVETLLEENGTLTDYNVAVGGVDVEQLIRLILKSWLTYVLVWFFTEAVGMNLNAYAIFFIGVLMTAYQLTQRFLLQRNINLKEKLAR</sequence>
<reference evidence="2 3" key="1">
    <citation type="submission" date="2020-05" db="EMBL/GenBank/DDBJ databases">
        <title>Whole Genome Sequences of Enterobacteriales Associated with the International Space Station.</title>
        <authorList>
            <person name="Bharadwaj A."/>
            <person name="Daudu R."/>
            <person name="Singh N."/>
            <person name="Wood J."/>
            <person name="Debieu M."/>
            <person name="Mason C."/>
            <person name="Wang C."/>
            <person name="Venkateswaran K."/>
        </authorList>
    </citation>
    <scope>NUCLEOTIDE SEQUENCE [LARGE SCALE GENOMIC DNA]</scope>
    <source>
        <strain evidence="2 3">IF5SW-B1</strain>
    </source>
</reference>
<dbReference type="RefSeq" id="WP_069729761.1">
    <property type="nucleotide sequence ID" value="NZ_JABWPE010000041.1"/>
</dbReference>
<dbReference type="AlphaFoldDB" id="A0A7Y6NID2"/>
<protein>
    <submittedName>
        <fullName evidence="2">Uncharacterized protein</fullName>
    </submittedName>
</protein>
<feature type="transmembrane region" description="Helical" evidence="1">
    <location>
        <begin position="6"/>
        <end position="24"/>
    </location>
</feature>
<proteinExistence type="predicted"/>
<comment type="caution">
    <text evidence="2">The sequence shown here is derived from an EMBL/GenBank/DDBJ whole genome shotgun (WGS) entry which is preliminary data.</text>
</comment>
<keyword evidence="1" id="KW-0472">Membrane</keyword>
<keyword evidence="1" id="KW-0812">Transmembrane</keyword>
<dbReference type="GeneID" id="57347814"/>
<organism evidence="2 3">
    <name type="scientific">Pantoea brenneri</name>
    <dbReference type="NCBI Taxonomy" id="472694"/>
    <lineage>
        <taxon>Bacteria</taxon>
        <taxon>Pseudomonadati</taxon>
        <taxon>Pseudomonadota</taxon>
        <taxon>Gammaproteobacteria</taxon>
        <taxon>Enterobacterales</taxon>
        <taxon>Erwiniaceae</taxon>
        <taxon>Pantoea</taxon>
    </lineage>
</organism>
<evidence type="ECO:0000313" key="3">
    <source>
        <dbReference type="Proteomes" id="UP000566985"/>
    </source>
</evidence>
<keyword evidence="1" id="KW-1133">Transmembrane helix</keyword>
<accession>A0A7Y6NID2</accession>
<dbReference type="Proteomes" id="UP000566985">
    <property type="component" value="Unassembled WGS sequence"/>
</dbReference>
<dbReference type="EMBL" id="JABWPM010000041">
    <property type="protein sequence ID" value="NUY99069.1"/>
    <property type="molecule type" value="Genomic_DNA"/>
</dbReference>
<gene>
    <name evidence="2" type="ORF">HU668_21765</name>
</gene>